<proteinExistence type="predicted"/>
<dbReference type="Proteomes" id="UP001500908">
    <property type="component" value="Unassembled WGS sequence"/>
</dbReference>
<accession>A0ABP7EZC9</accession>
<reference evidence="2" key="1">
    <citation type="journal article" date="2019" name="Int. J. Syst. Evol. Microbiol.">
        <title>The Global Catalogue of Microorganisms (GCM) 10K type strain sequencing project: providing services to taxonomists for standard genome sequencing and annotation.</title>
        <authorList>
            <consortium name="The Broad Institute Genomics Platform"/>
            <consortium name="The Broad Institute Genome Sequencing Center for Infectious Disease"/>
            <person name="Wu L."/>
            <person name="Ma J."/>
        </authorList>
    </citation>
    <scope>NUCLEOTIDE SEQUENCE [LARGE SCALE GENOMIC DNA]</scope>
    <source>
        <strain evidence="2">JCM 17137</strain>
    </source>
</reference>
<gene>
    <name evidence="1" type="ORF">GCM10022402_04730</name>
</gene>
<evidence type="ECO:0000313" key="2">
    <source>
        <dbReference type="Proteomes" id="UP001500908"/>
    </source>
</evidence>
<evidence type="ECO:0000313" key="1">
    <source>
        <dbReference type="EMBL" id="GAA3727139.1"/>
    </source>
</evidence>
<comment type="caution">
    <text evidence="1">The sequence shown here is derived from an EMBL/GenBank/DDBJ whole genome shotgun (WGS) entry which is preliminary data.</text>
</comment>
<sequence>MAASESNDPRWRAVVLALSARILVSRHVRLRSPVRSVTAPCRGTDAWSEAMVRTAPGLGHSPLVPR</sequence>
<keyword evidence="2" id="KW-1185">Reference proteome</keyword>
<organism evidence="1 2">
    <name type="scientific">Salinactinospora qingdaonensis</name>
    <dbReference type="NCBI Taxonomy" id="702744"/>
    <lineage>
        <taxon>Bacteria</taxon>
        <taxon>Bacillati</taxon>
        <taxon>Actinomycetota</taxon>
        <taxon>Actinomycetes</taxon>
        <taxon>Streptosporangiales</taxon>
        <taxon>Nocardiopsidaceae</taxon>
        <taxon>Salinactinospora</taxon>
    </lineage>
</organism>
<protein>
    <submittedName>
        <fullName evidence="1">Uncharacterized protein</fullName>
    </submittedName>
</protein>
<dbReference type="EMBL" id="BAABDD010000002">
    <property type="protein sequence ID" value="GAA3727139.1"/>
    <property type="molecule type" value="Genomic_DNA"/>
</dbReference>
<name>A0ABP7EZC9_9ACTN</name>